<accession>A0A6N8U6Y0</accession>
<dbReference type="EMBL" id="WUUK01000005">
    <property type="protein sequence ID" value="MXQ52101.1"/>
    <property type="molecule type" value="Genomic_DNA"/>
</dbReference>
<dbReference type="AlphaFoldDB" id="A0A6N8U6Y0"/>
<evidence type="ECO:0000313" key="2">
    <source>
        <dbReference type="EMBL" id="MXQ52101.1"/>
    </source>
</evidence>
<dbReference type="Proteomes" id="UP000436284">
    <property type="component" value="Unassembled WGS sequence"/>
</dbReference>
<keyword evidence="1" id="KW-0175">Coiled coil</keyword>
<organism evidence="2 3">
    <name type="scientific">Salinicoccus hispanicus</name>
    <dbReference type="NCBI Taxonomy" id="157225"/>
    <lineage>
        <taxon>Bacteria</taxon>
        <taxon>Bacillati</taxon>
        <taxon>Bacillota</taxon>
        <taxon>Bacilli</taxon>
        <taxon>Bacillales</taxon>
        <taxon>Staphylococcaceae</taxon>
        <taxon>Salinicoccus</taxon>
    </lineage>
</organism>
<evidence type="ECO:0000256" key="1">
    <source>
        <dbReference type="SAM" id="Coils"/>
    </source>
</evidence>
<keyword evidence="3" id="KW-1185">Reference proteome</keyword>
<evidence type="ECO:0000313" key="3">
    <source>
        <dbReference type="Proteomes" id="UP000436284"/>
    </source>
</evidence>
<feature type="coiled-coil region" evidence="1">
    <location>
        <begin position="27"/>
        <end position="54"/>
    </location>
</feature>
<dbReference type="RefSeq" id="WP_160657852.1">
    <property type="nucleotide sequence ID" value="NZ_JBHRWU010000001.1"/>
</dbReference>
<protein>
    <submittedName>
        <fullName evidence="2">Uncharacterized protein</fullName>
    </submittedName>
</protein>
<reference evidence="2 3" key="1">
    <citation type="submission" date="2019-12" db="EMBL/GenBank/DDBJ databases">
        <title>Salinicoccus cyprini sp. nov., isolated from gastro-intestinal tract of mirror carp, Cyprinus carpio var. specularis, collected from Gobind Sagar Reservoir, Himachal Pradesh, India.</title>
        <authorList>
            <person name="Talwar C."/>
            <person name="Singh A.K."/>
            <person name="Lal R."/>
            <person name="Negi R.K."/>
        </authorList>
    </citation>
    <scope>NUCLEOTIDE SEQUENCE [LARGE SCALE GENOMIC DNA]</scope>
    <source>
        <strain evidence="2 3">J-82</strain>
    </source>
</reference>
<proteinExistence type="predicted"/>
<gene>
    <name evidence="2" type="ORF">GQ671_12575</name>
</gene>
<dbReference type="OrthoDB" id="2390171at2"/>
<name>A0A6N8U6Y0_9STAP</name>
<comment type="caution">
    <text evidence="2">The sequence shown here is derived from an EMBL/GenBank/DDBJ whole genome shotgun (WGS) entry which is preliminary data.</text>
</comment>
<sequence>MWWIVMIVLIAVASGSGSDYMKHKRKMEQIRVDVLNKEIELEQIRQENYLLENQSMMEELHKIRAENRLSYERDENRRWLIEETKIKEN</sequence>